<reference evidence="3" key="1">
    <citation type="submission" date="2022-11" db="UniProtKB">
        <authorList>
            <consortium name="WormBaseParasite"/>
        </authorList>
    </citation>
    <scope>IDENTIFICATION</scope>
</reference>
<dbReference type="WBParaSite" id="jg10102">
    <property type="protein sequence ID" value="jg10102"/>
    <property type="gene ID" value="jg10102"/>
</dbReference>
<proteinExistence type="predicted"/>
<feature type="transmembrane region" description="Helical" evidence="1">
    <location>
        <begin position="106"/>
        <end position="124"/>
    </location>
</feature>
<evidence type="ECO:0000313" key="3">
    <source>
        <dbReference type="WBParaSite" id="jg10102"/>
    </source>
</evidence>
<evidence type="ECO:0000313" key="2">
    <source>
        <dbReference type="Proteomes" id="UP000887574"/>
    </source>
</evidence>
<feature type="transmembrane region" description="Helical" evidence="1">
    <location>
        <begin position="6"/>
        <end position="25"/>
    </location>
</feature>
<protein>
    <submittedName>
        <fullName evidence="3">Ion transport domain-containing protein</fullName>
    </submittedName>
</protein>
<name>A0A915CKG9_9BILA</name>
<dbReference type="AlphaFoldDB" id="A0A915CKG9"/>
<keyword evidence="1" id="KW-1133">Transmembrane helix</keyword>
<dbReference type="Proteomes" id="UP000887574">
    <property type="component" value="Unplaced"/>
</dbReference>
<keyword evidence="1" id="KW-0472">Membrane</keyword>
<organism evidence="2 3">
    <name type="scientific">Ditylenchus dipsaci</name>
    <dbReference type="NCBI Taxonomy" id="166011"/>
    <lineage>
        <taxon>Eukaryota</taxon>
        <taxon>Metazoa</taxon>
        <taxon>Ecdysozoa</taxon>
        <taxon>Nematoda</taxon>
        <taxon>Chromadorea</taxon>
        <taxon>Rhabditida</taxon>
        <taxon>Tylenchina</taxon>
        <taxon>Tylenchomorpha</taxon>
        <taxon>Sphaerularioidea</taxon>
        <taxon>Anguinidae</taxon>
        <taxon>Anguininae</taxon>
        <taxon>Ditylenchus</taxon>
    </lineage>
</organism>
<keyword evidence="1" id="KW-0812">Transmembrane</keyword>
<evidence type="ECO:0000256" key="1">
    <source>
        <dbReference type="SAM" id="Phobius"/>
    </source>
</evidence>
<sequence length="244" mass="28491">MSFPSISPDVIPNVMFALKLLYPILQAACVLCGRFMWLIRFVIFGVWISVFVLVAAYYEECALDAFRSVAIFSVTLVSSLSTPHLQRWWDILIAQLPPAPHFPVEIFYNAMLIIIIVSVSNLFSSSDVGAFQLQQKVEQVQLQMQHKVEQVQMQMQQKMEQVQMQHKVEQVQMQQKMEQVQIQQKVEQVQLQQKVHLLEEMVLRDRSPAWMFRFLSVQEKHNFLNRLMKNDKFDGSTEGQRLLT</sequence>
<feature type="transmembrane region" description="Helical" evidence="1">
    <location>
        <begin position="37"/>
        <end position="58"/>
    </location>
</feature>
<accession>A0A915CKG9</accession>
<keyword evidence="2" id="KW-1185">Reference proteome</keyword>